<protein>
    <submittedName>
        <fullName evidence="1">Uncharacterized protein</fullName>
    </submittedName>
</protein>
<sequence length="100" mass="10667">MVSDTWGQIVKVDRLDAAIGTGDDPNARHGSLAPGNLAGQLTEGSQVCPSVDPVTTEGGAIRLATAYQPVKWVTCHAALRDLTFPHPPGTVIIAKYWDWD</sequence>
<dbReference type="Proteomes" id="UP000581769">
    <property type="component" value="Unassembled WGS sequence"/>
</dbReference>
<reference evidence="1 2" key="1">
    <citation type="submission" date="2020-08" db="EMBL/GenBank/DDBJ databases">
        <title>Sequencing the genomes of 1000 actinobacteria strains.</title>
        <authorList>
            <person name="Klenk H.-P."/>
        </authorList>
    </citation>
    <scope>NUCLEOTIDE SEQUENCE [LARGE SCALE GENOMIC DNA]</scope>
    <source>
        <strain evidence="1 2">DSM 45859</strain>
    </source>
</reference>
<comment type="caution">
    <text evidence="1">The sequence shown here is derived from an EMBL/GenBank/DDBJ whole genome shotgun (WGS) entry which is preliminary data.</text>
</comment>
<dbReference type="AlphaFoldDB" id="A0A840IMG2"/>
<organism evidence="1 2">
    <name type="scientific">Amycolatopsis jiangsuensis</name>
    <dbReference type="NCBI Taxonomy" id="1181879"/>
    <lineage>
        <taxon>Bacteria</taxon>
        <taxon>Bacillati</taxon>
        <taxon>Actinomycetota</taxon>
        <taxon>Actinomycetes</taxon>
        <taxon>Pseudonocardiales</taxon>
        <taxon>Pseudonocardiaceae</taxon>
        <taxon>Amycolatopsis</taxon>
    </lineage>
</organism>
<evidence type="ECO:0000313" key="1">
    <source>
        <dbReference type="EMBL" id="MBB4682655.1"/>
    </source>
</evidence>
<accession>A0A840IMG2</accession>
<dbReference type="RefSeq" id="WP_184776836.1">
    <property type="nucleotide sequence ID" value="NZ_JACHMG010000001.1"/>
</dbReference>
<gene>
    <name evidence="1" type="ORF">BJY18_000140</name>
</gene>
<name>A0A840IMG2_9PSEU</name>
<proteinExistence type="predicted"/>
<keyword evidence="2" id="KW-1185">Reference proteome</keyword>
<dbReference type="EMBL" id="JACHMG010000001">
    <property type="protein sequence ID" value="MBB4682655.1"/>
    <property type="molecule type" value="Genomic_DNA"/>
</dbReference>
<evidence type="ECO:0000313" key="2">
    <source>
        <dbReference type="Proteomes" id="UP000581769"/>
    </source>
</evidence>